<dbReference type="Gene3D" id="3.20.20.80">
    <property type="entry name" value="Glycosidases"/>
    <property type="match status" value="1"/>
</dbReference>
<dbReference type="SUPFAM" id="SSF51445">
    <property type="entry name" value="(Trans)glycosidases"/>
    <property type="match status" value="1"/>
</dbReference>
<dbReference type="Gene3D" id="3.30.379.10">
    <property type="entry name" value="Chitobiase/beta-hexosaminidase domain 2-like"/>
    <property type="match status" value="1"/>
</dbReference>
<dbReference type="GO" id="GO:0005975">
    <property type="term" value="P:carbohydrate metabolic process"/>
    <property type="evidence" value="ECO:0007669"/>
    <property type="project" value="UniProtKB-ARBA"/>
</dbReference>
<evidence type="ECO:0000256" key="4">
    <source>
        <dbReference type="SAM" id="SignalP"/>
    </source>
</evidence>
<dbReference type="InterPro" id="IPR017853">
    <property type="entry name" value="GH"/>
</dbReference>
<reference evidence="7 8" key="1">
    <citation type="journal article" date="2022" name="Int. J. Syst. Evol. Microbiol.">
        <title>Cellulosimicrobium protaetiae sp. nov., isolated from the gut of the larva of Protaetia brevitarsis seulensis.</title>
        <authorList>
            <person name="Le Han H."/>
            <person name="Nguyen T.T.H."/>
            <person name="Li Z."/>
            <person name="Shin N.R."/>
            <person name="Kim S.G."/>
        </authorList>
    </citation>
    <scope>NUCLEOTIDE SEQUENCE [LARGE SCALE GENOMIC DNA]</scope>
    <source>
        <strain evidence="7 8">BI34</strain>
    </source>
</reference>
<organism evidence="7 8">
    <name type="scientific">Cellulosimicrobium protaetiae</name>
    <dbReference type="NCBI Taxonomy" id="2587808"/>
    <lineage>
        <taxon>Bacteria</taxon>
        <taxon>Bacillati</taxon>
        <taxon>Actinomycetota</taxon>
        <taxon>Actinomycetes</taxon>
        <taxon>Micrococcales</taxon>
        <taxon>Promicromonosporaceae</taxon>
        <taxon>Cellulosimicrobium</taxon>
    </lineage>
</organism>
<dbReference type="SUPFAM" id="SSF49785">
    <property type="entry name" value="Galactose-binding domain-like"/>
    <property type="match status" value="1"/>
</dbReference>
<feature type="signal peptide" evidence="4">
    <location>
        <begin position="1"/>
        <end position="29"/>
    </location>
</feature>
<dbReference type="Pfam" id="PF07555">
    <property type="entry name" value="NAGidase"/>
    <property type="match status" value="1"/>
</dbReference>
<dbReference type="KEGG" id="cprt:FIC82_001440"/>
<protein>
    <submittedName>
        <fullName evidence="7">Carbohydrate-binding protein</fullName>
    </submittedName>
</protein>
<accession>A0A6M5UDC8</accession>
<dbReference type="Pfam" id="PF02838">
    <property type="entry name" value="Glyco_hydro_20b"/>
    <property type="match status" value="1"/>
</dbReference>
<keyword evidence="2 3" id="KW-0326">Glycosidase</keyword>
<name>A0A6M5UDC8_9MICO</name>
<dbReference type="InterPro" id="IPR011496">
    <property type="entry name" value="O-GlcNAcase_cat"/>
</dbReference>
<dbReference type="InterPro" id="IPR000421">
    <property type="entry name" value="FA58C"/>
</dbReference>
<dbReference type="PANTHER" id="PTHR13170">
    <property type="entry name" value="O-GLCNACASE"/>
    <property type="match status" value="1"/>
</dbReference>
<dbReference type="Pfam" id="PF00754">
    <property type="entry name" value="F5_F8_type_C"/>
    <property type="match status" value="1"/>
</dbReference>
<dbReference type="AlphaFoldDB" id="A0A6M5UDC8"/>
<evidence type="ECO:0000256" key="1">
    <source>
        <dbReference type="ARBA" id="ARBA00022801"/>
    </source>
</evidence>
<dbReference type="Gene3D" id="1.20.58.460">
    <property type="entry name" value="Hyaluronidase post-catalytic domain-like"/>
    <property type="match status" value="1"/>
</dbReference>
<dbReference type="PANTHER" id="PTHR13170:SF16">
    <property type="entry name" value="PROTEIN O-GLCNACASE"/>
    <property type="match status" value="1"/>
</dbReference>
<dbReference type="InterPro" id="IPR029018">
    <property type="entry name" value="Hex-like_dom2"/>
</dbReference>
<evidence type="ECO:0000313" key="7">
    <source>
        <dbReference type="EMBL" id="QJW35068.1"/>
    </source>
</evidence>
<feature type="domain" description="GH84" evidence="6">
    <location>
        <begin position="191"/>
        <end position="471"/>
    </location>
</feature>
<dbReference type="EMBL" id="CP052757">
    <property type="protein sequence ID" value="QJW35068.1"/>
    <property type="molecule type" value="Genomic_DNA"/>
</dbReference>
<dbReference type="Gene3D" id="2.60.120.260">
    <property type="entry name" value="Galactose-binding domain-like"/>
    <property type="match status" value="1"/>
</dbReference>
<dbReference type="SUPFAM" id="SSF55545">
    <property type="entry name" value="beta-N-acetylhexosaminidase-like domain"/>
    <property type="match status" value="1"/>
</dbReference>
<dbReference type="InterPro" id="IPR008979">
    <property type="entry name" value="Galactose-bd-like_sf"/>
</dbReference>
<evidence type="ECO:0000256" key="2">
    <source>
        <dbReference type="ARBA" id="ARBA00023295"/>
    </source>
</evidence>
<evidence type="ECO:0000313" key="8">
    <source>
        <dbReference type="Proteomes" id="UP000451354"/>
    </source>
</evidence>
<dbReference type="InterPro" id="IPR015882">
    <property type="entry name" value="HEX_bac_N"/>
</dbReference>
<proteinExistence type="inferred from homology"/>
<keyword evidence="1 3" id="KW-0378">Hydrolase</keyword>
<feature type="active site" description="Proton donor" evidence="3">
    <location>
        <position position="306"/>
    </location>
</feature>
<feature type="domain" description="F5/8 type C" evidence="5">
    <location>
        <begin position="657"/>
        <end position="799"/>
    </location>
</feature>
<comment type="similarity">
    <text evidence="3">Belongs to the glycosyl hydrolase 84 family.</text>
</comment>
<feature type="chain" id="PRO_5026764715" evidence="4">
    <location>
        <begin position="30"/>
        <end position="1018"/>
    </location>
</feature>
<dbReference type="RefSeq" id="WP_154797283.1">
    <property type="nucleotide sequence ID" value="NZ_CP052757.1"/>
</dbReference>
<dbReference type="GO" id="GO:0015929">
    <property type="term" value="F:hexosaminidase activity"/>
    <property type="evidence" value="ECO:0007669"/>
    <property type="project" value="UniProtKB-ARBA"/>
</dbReference>
<evidence type="ECO:0000259" key="6">
    <source>
        <dbReference type="PROSITE" id="PS52009"/>
    </source>
</evidence>
<dbReference type="PROSITE" id="PS50022">
    <property type="entry name" value="FA58C_3"/>
    <property type="match status" value="1"/>
</dbReference>
<evidence type="ECO:0000259" key="5">
    <source>
        <dbReference type="PROSITE" id="PS50022"/>
    </source>
</evidence>
<dbReference type="GO" id="GO:1901135">
    <property type="term" value="P:carbohydrate derivative metabolic process"/>
    <property type="evidence" value="ECO:0007669"/>
    <property type="project" value="UniProtKB-ARBA"/>
</dbReference>
<sequence length="1018" mass="106783">MRLFRPHVAAGVVAALAGAGLLAPSVATAAPPAPPAAAPVVPAAADPELLPPPQEMSEAGVPFALTGDVDVVVGEGTDAAARRLVAEVVEASGGTVRFSAEARPGAATLYLGTAQDNPASAAVLAGFGVSGAEGLDAEGYVLASGRVAGAAALVLQGVDARGTYYAAQTLRALAADGTVPAVHVRDWPLMPVRGAIEGFYGIPWSHQARLDQLAFYGDHKMNTYVYTPKDDDYLRGRWRDPYPQAELEKLAELVDQANAHHVNFTFALSPGNDVCYSSDADLDATTAKFDQLRSIGVTSFYVALDDIPLELRCASDRERFTAGSYRYLADAQAFYLNRIVDEYVEPLGLEPLQTVPTNYSGSGEDPYKAQFGEQVDPSVRIQWTGEGVFSDRITYESVQRATQSYRTDHLYIWDNFPVNDGQRGRLFLNPLDGRDPNLHQLIDGFTANPMIEPYASMLALAGYGDYTWNGPAYDPATSMDAAVLELAGPDPRVRDALDVFVDLNQGWKPYRPSSESAPDLAADVAAFWQAYDAGEDVAGQPLLDRLATIEDLPQTLAAMAEPGFHADALPWLEAAAAWARAASHQVDALTAVRERRGEVATDAVLAAATERAAALAPAVPDLVGGVVTDDVITPTVGDGVFQTFLDEAGTRYDDWLAAVPLAGTAPYPATAATTMGTYGSNTPARMTDGDLGTLYWSNQAPAVGSAVTVDLGAVVPVGAVRVHQSDSDTATSGDMLYHARLEVSVDGSTWTELGTYDTAPRIDAAPAAPVDARYVRLAASATNPGGKWVKVRELQVFAPEGGLTTDLAAATGSAPANAVDADVTTAFVSAAAPVEASHLTREVGPDEEVGSVAVVGSVAGELQVRTADGWRSLGPLDPERTFQEAAVADEVSGVRILFAPGSPAPVVHELVVRPGGPVGDDPLVGGDVAVDVTAEVRPMGGAPYVVVRAVNGEDVPMRVEVESPFGSKAFESVASGASAYVAFKVRGPATPSRVTVVASVEVDGLTRTTTEVVDLDLP</sequence>
<dbReference type="PROSITE" id="PS52009">
    <property type="entry name" value="GH84"/>
    <property type="match status" value="1"/>
</dbReference>
<dbReference type="OrthoDB" id="2479530at2"/>
<dbReference type="InterPro" id="IPR051822">
    <property type="entry name" value="Glycosyl_Hydrolase_84"/>
</dbReference>
<gene>
    <name evidence="7" type="ORF">FIC82_001440</name>
</gene>
<keyword evidence="8" id="KW-1185">Reference proteome</keyword>
<evidence type="ECO:0000256" key="3">
    <source>
        <dbReference type="PROSITE-ProRule" id="PRU01353"/>
    </source>
</evidence>
<keyword evidence="4" id="KW-0732">Signal</keyword>
<dbReference type="Proteomes" id="UP000451354">
    <property type="component" value="Chromosome"/>
</dbReference>